<proteinExistence type="predicted"/>
<keyword evidence="2" id="KW-1185">Reference proteome</keyword>
<reference evidence="1 2" key="1">
    <citation type="journal article" date="2010" name="Proc. Natl. Acad. Sci. U.S.A.">
        <title>Giant virus with a remarkable complement of genes infects marine zooplankton.</title>
        <authorList>
            <person name="Fischer M.G."/>
            <person name="Allen M.J."/>
            <person name="Wilson W.H."/>
            <person name="Suttle C.A."/>
        </authorList>
    </citation>
    <scope>NUCLEOTIDE SEQUENCE [LARGE SCALE GENOMIC DNA]</scope>
    <source>
        <strain evidence="1 2">BV-PW1</strain>
    </source>
</reference>
<protein>
    <submittedName>
        <fullName evidence="1">Putative papain-like cysteine protease</fullName>
    </submittedName>
</protein>
<name>E3T4N9_CROVB</name>
<dbReference type="GO" id="GO:0008233">
    <property type="term" value="F:peptidase activity"/>
    <property type="evidence" value="ECO:0007669"/>
    <property type="project" value="UniProtKB-KW"/>
</dbReference>
<dbReference type="GO" id="GO:0006508">
    <property type="term" value="P:proteolysis"/>
    <property type="evidence" value="ECO:0007669"/>
    <property type="project" value="UniProtKB-KW"/>
</dbReference>
<dbReference type="KEGG" id="vg:9887521"/>
<evidence type="ECO:0000313" key="2">
    <source>
        <dbReference type="Proteomes" id="UP000029781"/>
    </source>
</evidence>
<accession>E3T4N9</accession>
<keyword evidence="1" id="KW-0378">Hydrolase</keyword>
<sequence>MNRIIAYTKVNKYNYEIVSLGYNCYIKNFLKKNNVNQETNVFDWIGSEAWVLEKIIFDKINFLDKNDFKVINIKNEKMAINIKYYLRFKHDLKHDLSNFEDFKSKYVRRLDRLDNILKTKKKILFYRLETSLLNRDIFENHKHYYEKSELYYLEKLINKLKLKYPNTKFKLIYFSYTHPTKIKENIHIINTGKEIDKWENSFKKLQYYFTKHYTHKFLL</sequence>
<dbReference type="GeneID" id="9887521"/>
<dbReference type="InterPro" id="IPR014903">
    <property type="entry name" value="DUF1796"/>
</dbReference>
<dbReference type="EMBL" id="GU244497">
    <property type="protein sequence ID" value="ADO67152.1"/>
    <property type="molecule type" value="Genomic_DNA"/>
</dbReference>
<dbReference type="RefSeq" id="YP_003969751.1">
    <property type="nucleotide sequence ID" value="NC_014637.1"/>
</dbReference>
<gene>
    <name evidence="1" type="ORF">crov119</name>
</gene>
<keyword evidence="1" id="KW-0645">Protease</keyword>
<dbReference type="Pfam" id="PF08795">
    <property type="entry name" value="DUF1796"/>
    <property type="match status" value="1"/>
</dbReference>
<organismHost>
    <name type="scientific">Cafeteria roenbergensis</name>
    <name type="common">Marine flagellate</name>
    <dbReference type="NCBI Taxonomy" id="33653"/>
</organismHost>
<dbReference type="Proteomes" id="UP000029781">
    <property type="component" value="Segment"/>
</dbReference>
<organism evidence="1 2">
    <name type="scientific">Cafeteria roenbergensis virus (strain BV-PW1)</name>
    <name type="common">CroV</name>
    <dbReference type="NCBI Taxonomy" id="693272"/>
    <lineage>
        <taxon>Viruses</taxon>
        <taxon>Varidnaviria</taxon>
        <taxon>Bamfordvirae</taxon>
        <taxon>Nucleocytoviricota</taxon>
        <taxon>Megaviricetes</taxon>
        <taxon>Imitervirales</taxon>
        <taxon>Mimiviridae</taxon>
        <taxon>Aliimimivirinae</taxon>
        <taxon>Rheavirus</taxon>
        <taxon>Rheavirus sinusmexicani</taxon>
    </lineage>
</organism>
<evidence type="ECO:0000313" key="1">
    <source>
        <dbReference type="EMBL" id="ADO67152.1"/>
    </source>
</evidence>